<organism evidence="1 2">
    <name type="scientific">Inconstantimicrobium mannanitabidum</name>
    <dbReference type="NCBI Taxonomy" id="1604901"/>
    <lineage>
        <taxon>Bacteria</taxon>
        <taxon>Bacillati</taxon>
        <taxon>Bacillota</taxon>
        <taxon>Clostridia</taxon>
        <taxon>Eubacteriales</taxon>
        <taxon>Clostridiaceae</taxon>
        <taxon>Inconstantimicrobium</taxon>
    </lineage>
</organism>
<gene>
    <name evidence="1" type="ORF">rsdtw13_01690</name>
</gene>
<keyword evidence="2" id="KW-1185">Reference proteome</keyword>
<reference evidence="1" key="1">
    <citation type="journal article" date="2025" name="Int. J. Syst. Evol. Microbiol.">
        <title>Inconstantimicrobium mannanitabidum sp. nov., a novel member of the family Clostridiaceae isolated from anoxic soil under the treatment of reductive soil disinfestation.</title>
        <authorList>
            <person name="Ueki A."/>
            <person name="Tonouchi A."/>
            <person name="Honma S."/>
            <person name="Kaku N."/>
            <person name="Ueki K."/>
        </authorList>
    </citation>
    <scope>NUCLEOTIDE SEQUENCE</scope>
    <source>
        <strain evidence="1">TW13</strain>
    </source>
</reference>
<evidence type="ECO:0000313" key="1">
    <source>
        <dbReference type="EMBL" id="GKX64911.1"/>
    </source>
</evidence>
<dbReference type="EMBL" id="BROD01000001">
    <property type="protein sequence ID" value="GKX64911.1"/>
    <property type="molecule type" value="Genomic_DNA"/>
</dbReference>
<protein>
    <submittedName>
        <fullName evidence="1">Uncharacterized protein</fullName>
    </submittedName>
</protein>
<proteinExistence type="predicted"/>
<sequence>MELIYKLLDELNMEYSPQKSGNIIYDENDILKQVKIISEFHKAAQNVNGEYLLILESNLGKRFQRLKVQLKRNERYFNEIRERGATDKFENALIENCSSIFQQAKYSLQKAENDCGYLELILRSMNRNELSIGDGSSENLFLNKKINVKNLKKITLDMVEWDMINFLFRMKRRNIKFDCNKVIKEFIRQEDLEQSSEDFIKSILEYPLEFMKLCDKKRQDKKPWTVQQYENKLYLYINKASENK</sequence>
<evidence type="ECO:0000313" key="2">
    <source>
        <dbReference type="Proteomes" id="UP001058074"/>
    </source>
</evidence>
<comment type="caution">
    <text evidence="1">The sequence shown here is derived from an EMBL/GenBank/DDBJ whole genome shotgun (WGS) entry which is preliminary data.</text>
</comment>
<accession>A0ACB5R795</accession>
<name>A0ACB5R795_9CLOT</name>
<dbReference type="Proteomes" id="UP001058074">
    <property type="component" value="Unassembled WGS sequence"/>
</dbReference>